<dbReference type="PROSITE" id="PS51198">
    <property type="entry name" value="UVRD_HELICASE_ATP_BIND"/>
    <property type="match status" value="1"/>
</dbReference>
<dbReference type="GO" id="GO:0016787">
    <property type="term" value="F:hydrolase activity"/>
    <property type="evidence" value="ECO:0007669"/>
    <property type="project" value="UniProtKB-UniRule"/>
</dbReference>
<keyword evidence="2 6" id="KW-0547">Nucleotide-binding</keyword>
<evidence type="ECO:0000256" key="2">
    <source>
        <dbReference type="ARBA" id="ARBA00022741"/>
    </source>
</evidence>
<evidence type="ECO:0000313" key="9">
    <source>
        <dbReference type="EMBL" id="NGM14186.1"/>
    </source>
</evidence>
<comment type="caution">
    <text evidence="9">The sequence shown here is derived from an EMBL/GenBank/DDBJ whole genome shotgun (WGS) entry which is preliminary data.</text>
</comment>
<name>A0A6M1KYZ6_9ACTN</name>
<feature type="compositionally biased region" description="Basic and acidic residues" evidence="7">
    <location>
        <begin position="509"/>
        <end position="522"/>
    </location>
</feature>
<dbReference type="SUPFAM" id="SSF52540">
    <property type="entry name" value="P-loop containing nucleoside triphosphate hydrolases"/>
    <property type="match status" value="2"/>
</dbReference>
<evidence type="ECO:0000256" key="4">
    <source>
        <dbReference type="ARBA" id="ARBA00022806"/>
    </source>
</evidence>
<feature type="binding site" evidence="6">
    <location>
        <begin position="450"/>
        <end position="457"/>
    </location>
    <ligand>
        <name>ATP</name>
        <dbReference type="ChEBI" id="CHEBI:30616"/>
    </ligand>
</feature>
<dbReference type="InterPro" id="IPR014016">
    <property type="entry name" value="UvrD-like_ATP-bd"/>
</dbReference>
<comment type="similarity">
    <text evidence="1">Belongs to the DNA2/NAM7 helicase family.</text>
</comment>
<dbReference type="PANTHER" id="PTHR43788:SF8">
    <property type="entry name" value="DNA-BINDING PROTEIN SMUBP-2"/>
    <property type="match status" value="1"/>
</dbReference>
<evidence type="ECO:0000259" key="8">
    <source>
        <dbReference type="PROSITE" id="PS51198"/>
    </source>
</evidence>
<sequence length="1103" mass="122202">MRADELTVGDTRLIRVHPVMGAVVPPWLKALAEKDRQDREIEVRLPAATAAYDLALHQSRQHGPLRAQVTNPDARDWLAAAGQTVVAWVAHATDREAHLQCHGFATADLGPQVEIGIDDRVAGQVRVAARARTAGFNEVRDWLRQEFCLPPPAGGARDRIVHSGGPRDQPAGSAFTLHGTRWIADVALVGNVLRITRMTGADTRRRGRWHRLSEVDVRFVDRGAEADASEAIRAALLGLESDGRTYLDLWQAYNNIEREALVEEATRLRWAKFQSCKVTARGDWRFELHPGDRAARFLGAVDAYPGRLELEAAGDLPPELAEGRGRAAVGVHGEVRGVAVGNWTVDLDVTGDEPPPVTGYLFRSLSGDRSRLRRRDTARERIESDQAELPGLRLLIEGRPRPGAQPRVDPAHDRAVDRVIGAAAGERPTEVQRAALRMALRTPDVLLVQGPPGTGKTRFITDLLRCLDELGDRAVAVNRTLLSSVQHDAVDNVARRARRLGLPPTRVSNKPERDRQNTRQWRDETVAAVDRHLDRHRPEVADWDRVVRLRQLAAAYSQHPVAGPDLTNLLTETKRLAGAELPARLRSRLDRTLAELQVTGTLGRTLTDEERAAVARVVRSIRVTPVSFADDGPERARSALRLLTDVLDEPARVLLERAATEDANQLALLPDLADLRLALLDRLAAATGLLHAPQHDPAVEDLLIEVADAVHQVHAASTDSTVEVLRAYQDDLREDLDLVERTLARYNAVLASTVQHADSREMSRVLDAPLPVFDTVVVDEAARANPLDLMIPMAFARRRIILVGDHKQLPHMLEQKVERELRRNRSLDGSELSQSLFERWFDLFASERPAVRTVRLDTQFRMHPALGRFVSSVFYGGPDVVQSHPSTQELTHDLRPWSGKVAGWIDVPLRAGAEERTGFSRTRRVEATRLVRELRELAHRDRSRQLTFGVITFYREQQVLLETELVDAGLAVLDDEGGFAPVPAMAYTAEPVPRQRLRVGTVDAFQGMEFDVVLLSVTRSSPPPRSALDPAEAVRRYGHLLSDSRMCVAMSRQRRLLIAVGDAAMAERSATPEAPGRPGRSVAEGLVAFRELCEGVDGGGIRR</sequence>
<dbReference type="InterPro" id="IPR050534">
    <property type="entry name" value="Coronavir_polyprotein_1ab"/>
</dbReference>
<keyword evidence="4 6" id="KW-0347">Helicase</keyword>
<keyword evidence="5 6" id="KW-0067">ATP-binding</keyword>
<gene>
    <name evidence="9" type="ORF">ENC19_16665</name>
</gene>
<dbReference type="EMBL" id="SAIY01000005">
    <property type="protein sequence ID" value="NGM14186.1"/>
    <property type="molecule type" value="Genomic_DNA"/>
</dbReference>
<dbReference type="Proteomes" id="UP000478148">
    <property type="component" value="Unassembled WGS sequence"/>
</dbReference>
<proteinExistence type="inferred from homology"/>
<dbReference type="CDD" id="cd17934">
    <property type="entry name" value="DEXXQc_Upf1-like"/>
    <property type="match status" value="1"/>
</dbReference>
<keyword evidence="3 6" id="KW-0378">Hydrolase</keyword>
<protein>
    <submittedName>
        <fullName evidence="9">AAA family ATPase</fullName>
    </submittedName>
</protein>
<reference evidence="9 10" key="1">
    <citation type="submission" date="2020-02" db="EMBL/GenBank/DDBJ databases">
        <title>Draft Genome Sequence of Verrucosispora sp. Strain CWR15, Isolated from Gulf of Mexico Sponge.</title>
        <authorList>
            <person name="Kennedy S.J."/>
            <person name="Cella E."/>
            <person name="Azarian T."/>
            <person name="Baker B.J."/>
            <person name="Shaw L.N."/>
        </authorList>
    </citation>
    <scope>NUCLEOTIDE SEQUENCE [LARGE SCALE GENOMIC DNA]</scope>
    <source>
        <strain evidence="9 10">CWR15</strain>
    </source>
</reference>
<dbReference type="InterPro" id="IPR027417">
    <property type="entry name" value="P-loop_NTPase"/>
</dbReference>
<dbReference type="Gene3D" id="3.40.50.300">
    <property type="entry name" value="P-loop containing nucleotide triphosphate hydrolases"/>
    <property type="match status" value="2"/>
</dbReference>
<feature type="domain" description="UvrD-like helicase ATP-binding" evidence="8">
    <location>
        <begin position="429"/>
        <end position="863"/>
    </location>
</feature>
<feature type="region of interest" description="Disordered" evidence="7">
    <location>
        <begin position="502"/>
        <end position="522"/>
    </location>
</feature>
<dbReference type="Pfam" id="PF13086">
    <property type="entry name" value="AAA_11"/>
    <property type="match status" value="1"/>
</dbReference>
<dbReference type="InterPro" id="IPR041677">
    <property type="entry name" value="DNA2/NAM7_AAA_11"/>
</dbReference>
<dbReference type="RefSeq" id="WP_164448083.1">
    <property type="nucleotide sequence ID" value="NZ_SAIY01000005.1"/>
</dbReference>
<evidence type="ECO:0000313" key="10">
    <source>
        <dbReference type="Proteomes" id="UP000478148"/>
    </source>
</evidence>
<evidence type="ECO:0000256" key="7">
    <source>
        <dbReference type="SAM" id="MobiDB-lite"/>
    </source>
</evidence>
<dbReference type="PANTHER" id="PTHR43788">
    <property type="entry name" value="DNA2/NAM7 HELICASE FAMILY MEMBER"/>
    <property type="match status" value="1"/>
</dbReference>
<keyword evidence="10" id="KW-1185">Reference proteome</keyword>
<dbReference type="GO" id="GO:0043139">
    <property type="term" value="F:5'-3' DNA helicase activity"/>
    <property type="evidence" value="ECO:0007669"/>
    <property type="project" value="TreeGrafter"/>
</dbReference>
<dbReference type="InterPro" id="IPR041679">
    <property type="entry name" value="DNA2/NAM7-like_C"/>
</dbReference>
<dbReference type="GO" id="GO:0005524">
    <property type="term" value="F:ATP binding"/>
    <property type="evidence" value="ECO:0007669"/>
    <property type="project" value="UniProtKB-UniRule"/>
</dbReference>
<evidence type="ECO:0000256" key="3">
    <source>
        <dbReference type="ARBA" id="ARBA00022801"/>
    </source>
</evidence>
<dbReference type="Pfam" id="PF13087">
    <property type="entry name" value="AAA_12"/>
    <property type="match status" value="1"/>
</dbReference>
<organism evidence="9 10">
    <name type="scientific">Verrucosispora sioxanthis</name>
    <dbReference type="NCBI Taxonomy" id="2499994"/>
    <lineage>
        <taxon>Bacteria</taxon>
        <taxon>Bacillati</taxon>
        <taxon>Actinomycetota</taxon>
        <taxon>Actinomycetes</taxon>
        <taxon>Micromonosporales</taxon>
        <taxon>Micromonosporaceae</taxon>
        <taxon>Micromonospora</taxon>
    </lineage>
</organism>
<dbReference type="CDD" id="cd18808">
    <property type="entry name" value="SF1_C_Upf1"/>
    <property type="match status" value="1"/>
</dbReference>
<accession>A0A6M1KYZ6</accession>
<dbReference type="AlphaFoldDB" id="A0A6M1KYZ6"/>
<evidence type="ECO:0000256" key="1">
    <source>
        <dbReference type="ARBA" id="ARBA00007913"/>
    </source>
</evidence>
<dbReference type="InterPro" id="IPR047187">
    <property type="entry name" value="SF1_C_Upf1"/>
</dbReference>
<evidence type="ECO:0000256" key="6">
    <source>
        <dbReference type="PROSITE-ProRule" id="PRU00560"/>
    </source>
</evidence>
<evidence type="ECO:0000256" key="5">
    <source>
        <dbReference type="ARBA" id="ARBA00022840"/>
    </source>
</evidence>